<evidence type="ECO:0008006" key="4">
    <source>
        <dbReference type="Google" id="ProtNLM"/>
    </source>
</evidence>
<dbReference type="HOGENOM" id="CLU_1615632_0_0_5"/>
<reference evidence="3" key="1">
    <citation type="submission" date="2011-03" db="EMBL/GenBank/DDBJ databases">
        <title>Draft genome sequence of Brevundimonas diminuta.</title>
        <authorList>
            <person name="Brown P.J.B."/>
            <person name="Buechlein A."/>
            <person name="Hemmerich C."/>
            <person name="Brun Y.V."/>
        </authorList>
    </citation>
    <scope>NUCLEOTIDE SEQUENCE [LARGE SCALE GENOMIC DNA]</scope>
    <source>
        <strain evidence="3">C19</strain>
    </source>
</reference>
<evidence type="ECO:0000256" key="1">
    <source>
        <dbReference type="SAM" id="SignalP"/>
    </source>
</evidence>
<feature type="signal peptide" evidence="1">
    <location>
        <begin position="1"/>
        <end position="25"/>
    </location>
</feature>
<dbReference type="EMBL" id="GL883079">
    <property type="protein sequence ID" value="EGF90280.1"/>
    <property type="molecule type" value="Genomic_DNA"/>
</dbReference>
<evidence type="ECO:0000313" key="3">
    <source>
        <dbReference type="Proteomes" id="UP000006512"/>
    </source>
</evidence>
<organism evidence="2 3">
    <name type="scientific">Asticcacaulis biprosthecium C19</name>
    <dbReference type="NCBI Taxonomy" id="715226"/>
    <lineage>
        <taxon>Bacteria</taxon>
        <taxon>Pseudomonadati</taxon>
        <taxon>Pseudomonadota</taxon>
        <taxon>Alphaproteobacteria</taxon>
        <taxon>Caulobacterales</taxon>
        <taxon>Caulobacteraceae</taxon>
        <taxon>Asticcacaulis</taxon>
    </lineage>
</organism>
<evidence type="ECO:0000313" key="2">
    <source>
        <dbReference type="EMBL" id="EGF90280.1"/>
    </source>
</evidence>
<gene>
    <name evidence="2" type="ORF">ABI_32960</name>
</gene>
<keyword evidence="3" id="KW-1185">Reference proteome</keyword>
<sequence length="164" mass="18164">MLNRRSCLAGLTGASMAVLGFAARAADPLLVYADGLQSGWWIGGWAKNTPQFPLEDQKPVQVNMEAWNVLTFQTGTPVDTTAYQTLTIVVHGGDEGKQEFQLSAKLGEKVVSQELTIKCQKGQWGRVDVPLRRMKIKGPIDTLFLQNKSADKMAPFYVNYVLFQ</sequence>
<dbReference type="OrthoDB" id="1491905at2"/>
<feature type="chain" id="PRO_5003321026" description="Tat twin-arginine translocation pathway signal sequence domain protein" evidence="1">
    <location>
        <begin position="26"/>
        <end position="164"/>
    </location>
</feature>
<dbReference type="Proteomes" id="UP000006512">
    <property type="component" value="Unassembled WGS sequence"/>
</dbReference>
<name>F4QPZ3_9CAUL</name>
<accession>F4QPZ3</accession>
<dbReference type="AlphaFoldDB" id="F4QPZ3"/>
<keyword evidence="1" id="KW-0732">Signal</keyword>
<protein>
    <recommendedName>
        <fullName evidence="4">Tat twin-arginine translocation pathway signal sequence domain protein</fullName>
    </recommendedName>
</protein>
<proteinExistence type="predicted"/>
<dbReference type="RefSeq" id="WP_006274080.1">
    <property type="nucleotide sequence ID" value="NZ_GL883079.1"/>
</dbReference>
<dbReference type="STRING" id="715226.ABI_32960"/>
<dbReference type="Gene3D" id="2.60.120.430">
    <property type="entry name" value="Galactose-binding lectin"/>
    <property type="match status" value="1"/>
</dbReference>